<dbReference type="GO" id="GO:0003700">
    <property type="term" value="F:DNA-binding transcription factor activity"/>
    <property type="evidence" value="ECO:0007669"/>
    <property type="project" value="InterPro"/>
</dbReference>
<keyword evidence="2" id="KW-0805">Transcription regulation</keyword>
<evidence type="ECO:0000256" key="4">
    <source>
        <dbReference type="ARBA" id="ARBA00023163"/>
    </source>
</evidence>
<dbReference type="PANTHER" id="PTHR45764:SF38">
    <property type="entry name" value="BZIP TRANSCRIPTION FACTOR 44"/>
    <property type="match status" value="1"/>
</dbReference>
<evidence type="ECO:0000256" key="1">
    <source>
        <dbReference type="ARBA" id="ARBA00004123"/>
    </source>
</evidence>
<dbReference type="InterPro" id="IPR004827">
    <property type="entry name" value="bZIP"/>
</dbReference>
<keyword evidence="9" id="KW-1185">Reference proteome</keyword>
<dbReference type="InterPro" id="IPR046347">
    <property type="entry name" value="bZIP_sf"/>
</dbReference>
<feature type="region of interest" description="Disordered" evidence="6">
    <location>
        <begin position="27"/>
        <end position="48"/>
    </location>
</feature>
<keyword evidence="3" id="KW-0238">DNA-binding</keyword>
<evidence type="ECO:0000256" key="3">
    <source>
        <dbReference type="ARBA" id="ARBA00023125"/>
    </source>
</evidence>
<sequence length="125" mass="14991">MDSIDWIKVRFNVLNIESWMELPKVERKRKRKRMESNRESARRCRMRKQKRVDDLMAEMGELQKENSEMVGIIKLTREQYLNVEAHNSVLRAQIVELTHSLQSLNHIINTTQPLTFFYPDNYPLS</sequence>
<proteinExistence type="predicted"/>
<keyword evidence="5" id="KW-0539">Nucleus</keyword>
<reference evidence="8" key="1">
    <citation type="submission" date="2020-09" db="EMBL/GenBank/DDBJ databases">
        <title>Genome-Enabled Discovery of Anthraquinone Biosynthesis in Senna tora.</title>
        <authorList>
            <person name="Kang S.-H."/>
            <person name="Pandey R.P."/>
            <person name="Lee C.-M."/>
            <person name="Sim J.-S."/>
            <person name="Jeong J.-T."/>
            <person name="Choi B.-S."/>
            <person name="Jung M."/>
            <person name="Ginzburg D."/>
            <person name="Zhao K."/>
            <person name="Won S.Y."/>
            <person name="Oh T.-J."/>
            <person name="Yu Y."/>
            <person name="Kim N.-H."/>
            <person name="Lee O.R."/>
            <person name="Lee T.-H."/>
            <person name="Bashyal P."/>
            <person name="Kim T.-S."/>
            <person name="Lee W.-H."/>
            <person name="Kawkins C."/>
            <person name="Kim C.-K."/>
            <person name="Kim J.S."/>
            <person name="Ahn B.O."/>
            <person name="Rhee S.Y."/>
            <person name="Sohng J.K."/>
        </authorList>
    </citation>
    <scope>NUCLEOTIDE SEQUENCE</scope>
    <source>
        <tissue evidence="8">Leaf</tissue>
    </source>
</reference>
<evidence type="ECO:0000256" key="6">
    <source>
        <dbReference type="SAM" id="MobiDB-lite"/>
    </source>
</evidence>
<dbReference type="CDD" id="cd14702">
    <property type="entry name" value="bZIP_plant_GBF1"/>
    <property type="match status" value="1"/>
</dbReference>
<evidence type="ECO:0000313" key="9">
    <source>
        <dbReference type="Proteomes" id="UP000634136"/>
    </source>
</evidence>
<dbReference type="Proteomes" id="UP000634136">
    <property type="component" value="Unassembled WGS sequence"/>
</dbReference>
<dbReference type="Pfam" id="PF00170">
    <property type="entry name" value="bZIP_1"/>
    <property type="match status" value="1"/>
</dbReference>
<evidence type="ECO:0000313" key="8">
    <source>
        <dbReference type="EMBL" id="KAF7817595.1"/>
    </source>
</evidence>
<comment type="caution">
    <text evidence="8">The sequence shown here is derived from an EMBL/GenBank/DDBJ whole genome shotgun (WGS) entry which is preliminary data.</text>
</comment>
<protein>
    <submittedName>
        <fullName evidence="8">BZIP transcription factor 11-like</fullName>
    </submittedName>
</protein>
<dbReference type="SUPFAM" id="SSF57959">
    <property type="entry name" value="Leucine zipper domain"/>
    <property type="match status" value="1"/>
</dbReference>
<dbReference type="Gene3D" id="1.20.5.170">
    <property type="match status" value="1"/>
</dbReference>
<evidence type="ECO:0000256" key="2">
    <source>
        <dbReference type="ARBA" id="ARBA00023015"/>
    </source>
</evidence>
<dbReference type="GO" id="GO:0005634">
    <property type="term" value="C:nucleus"/>
    <property type="evidence" value="ECO:0007669"/>
    <property type="project" value="UniProtKB-SubCell"/>
</dbReference>
<accession>A0A834WBV9</accession>
<dbReference type="SMART" id="SM00338">
    <property type="entry name" value="BRLZ"/>
    <property type="match status" value="1"/>
</dbReference>
<dbReference type="GO" id="GO:0000976">
    <property type="term" value="F:transcription cis-regulatory region binding"/>
    <property type="evidence" value="ECO:0007669"/>
    <property type="project" value="TreeGrafter"/>
</dbReference>
<evidence type="ECO:0000259" key="7">
    <source>
        <dbReference type="PROSITE" id="PS50217"/>
    </source>
</evidence>
<keyword evidence="4" id="KW-0804">Transcription</keyword>
<dbReference type="OrthoDB" id="551672at2759"/>
<dbReference type="InterPro" id="IPR045314">
    <property type="entry name" value="bZIP_plant_GBF1"/>
</dbReference>
<feature type="domain" description="BZIP" evidence="7">
    <location>
        <begin position="27"/>
        <end position="90"/>
    </location>
</feature>
<dbReference type="FunFam" id="1.20.5.170:FF:000020">
    <property type="entry name" value="BZIP transcription factor"/>
    <property type="match status" value="1"/>
</dbReference>
<name>A0A834WBV9_9FABA</name>
<dbReference type="EMBL" id="JAAIUW010000009">
    <property type="protein sequence ID" value="KAF7817595.1"/>
    <property type="molecule type" value="Genomic_DNA"/>
</dbReference>
<dbReference type="AlphaFoldDB" id="A0A834WBV9"/>
<dbReference type="PROSITE" id="PS00036">
    <property type="entry name" value="BZIP_BASIC"/>
    <property type="match status" value="1"/>
</dbReference>
<evidence type="ECO:0000256" key="5">
    <source>
        <dbReference type="ARBA" id="ARBA00023242"/>
    </source>
</evidence>
<dbReference type="GO" id="GO:0046982">
    <property type="term" value="F:protein heterodimerization activity"/>
    <property type="evidence" value="ECO:0007669"/>
    <property type="project" value="UniProtKB-ARBA"/>
</dbReference>
<dbReference type="GO" id="GO:0045893">
    <property type="term" value="P:positive regulation of DNA-templated transcription"/>
    <property type="evidence" value="ECO:0007669"/>
    <property type="project" value="TreeGrafter"/>
</dbReference>
<dbReference type="PROSITE" id="PS50217">
    <property type="entry name" value="BZIP"/>
    <property type="match status" value="1"/>
</dbReference>
<gene>
    <name evidence="8" type="ORF">G2W53_031564</name>
</gene>
<comment type="subcellular location">
    <subcellularLocation>
        <location evidence="1">Nucleus</location>
    </subcellularLocation>
</comment>
<dbReference type="PANTHER" id="PTHR45764">
    <property type="entry name" value="BZIP TRANSCRIPTION FACTOR 44"/>
    <property type="match status" value="1"/>
</dbReference>
<organism evidence="8 9">
    <name type="scientific">Senna tora</name>
    <dbReference type="NCBI Taxonomy" id="362788"/>
    <lineage>
        <taxon>Eukaryota</taxon>
        <taxon>Viridiplantae</taxon>
        <taxon>Streptophyta</taxon>
        <taxon>Embryophyta</taxon>
        <taxon>Tracheophyta</taxon>
        <taxon>Spermatophyta</taxon>
        <taxon>Magnoliopsida</taxon>
        <taxon>eudicotyledons</taxon>
        <taxon>Gunneridae</taxon>
        <taxon>Pentapetalae</taxon>
        <taxon>rosids</taxon>
        <taxon>fabids</taxon>
        <taxon>Fabales</taxon>
        <taxon>Fabaceae</taxon>
        <taxon>Caesalpinioideae</taxon>
        <taxon>Cassia clade</taxon>
        <taxon>Senna</taxon>
    </lineage>
</organism>